<feature type="non-terminal residue" evidence="1">
    <location>
        <position position="144"/>
    </location>
</feature>
<dbReference type="Proteomes" id="UP000437736">
    <property type="component" value="Unassembled WGS sequence"/>
</dbReference>
<reference evidence="1 2" key="1">
    <citation type="submission" date="2019-11" db="EMBL/GenBank/DDBJ databases">
        <title>Acidiferrimicrobium australis gen. nov., sp. nov., an acidophilic and obligately heterotrophic, member of the Actinobacteria that catalyses dissimilatory oxido- reduction of iron isolated from metal-rich acidic water in Chile.</title>
        <authorList>
            <person name="Gonzalez D."/>
            <person name="Huber K."/>
            <person name="Hedrich S."/>
            <person name="Rojas-Villalobos C."/>
            <person name="Quatrini R."/>
            <person name="Dinamarca M.A."/>
            <person name="Schwarz A."/>
            <person name="Canales C."/>
            <person name="Nancucheo I."/>
        </authorList>
    </citation>
    <scope>NUCLEOTIDE SEQUENCE [LARGE SCALE GENOMIC DNA]</scope>
    <source>
        <strain evidence="1 2">USS-CCA1</strain>
    </source>
</reference>
<evidence type="ECO:0000313" key="2">
    <source>
        <dbReference type="Proteomes" id="UP000437736"/>
    </source>
</evidence>
<name>A0ABW9QYD5_9ACTN</name>
<comment type="caution">
    <text evidence="1">The sequence shown here is derived from an EMBL/GenBank/DDBJ whole genome shotgun (WGS) entry which is preliminary data.</text>
</comment>
<dbReference type="EMBL" id="WJHE01001098">
    <property type="protein sequence ID" value="MST34610.1"/>
    <property type="molecule type" value="Genomic_DNA"/>
</dbReference>
<sequence length="144" mass="15588">MRATRSRSWLVDQLPVGMLDDRFFHDFVRLFQAGADTILEQVDNIDNIVDLTVAPIEMLRWLAGWTGMTALELAPPSALSEEEHRRALRAWGASLGRRSTPLGLASFLEAVTGGPVDVEDPGGILVAEGVRTTADPALPGRGVP</sequence>
<accession>A0ABW9QYD5</accession>
<gene>
    <name evidence="1" type="ORF">GHK86_18015</name>
</gene>
<evidence type="ECO:0000313" key="1">
    <source>
        <dbReference type="EMBL" id="MST34610.1"/>
    </source>
</evidence>
<proteinExistence type="predicted"/>
<organism evidence="1 2">
    <name type="scientific">Acidiferrimicrobium australe</name>
    <dbReference type="NCBI Taxonomy" id="2664430"/>
    <lineage>
        <taxon>Bacteria</taxon>
        <taxon>Bacillati</taxon>
        <taxon>Actinomycetota</taxon>
        <taxon>Acidimicrobiia</taxon>
        <taxon>Acidimicrobiales</taxon>
        <taxon>Acidimicrobiaceae</taxon>
        <taxon>Acidiferrimicrobium</taxon>
    </lineage>
</organism>
<protein>
    <recommendedName>
        <fullName evidence="3">Phage tail protein</fullName>
    </recommendedName>
</protein>
<evidence type="ECO:0008006" key="3">
    <source>
        <dbReference type="Google" id="ProtNLM"/>
    </source>
</evidence>
<keyword evidence="2" id="KW-1185">Reference proteome</keyword>